<evidence type="ECO:0000259" key="5">
    <source>
        <dbReference type="PROSITE" id="PS50072"/>
    </source>
</evidence>
<protein>
    <recommendedName>
        <fullName evidence="1">peptidylprolyl isomerase</fullName>
        <ecNumber evidence="1">5.2.1.8</ecNumber>
    </recommendedName>
</protein>
<organism evidence="6 7">
    <name type="scientific">Polysphondylium violaceum</name>
    <dbReference type="NCBI Taxonomy" id="133409"/>
    <lineage>
        <taxon>Eukaryota</taxon>
        <taxon>Amoebozoa</taxon>
        <taxon>Evosea</taxon>
        <taxon>Eumycetozoa</taxon>
        <taxon>Dictyostelia</taxon>
        <taxon>Dictyosteliales</taxon>
        <taxon>Dictyosteliaceae</taxon>
        <taxon>Polysphondylium</taxon>
    </lineage>
</organism>
<dbReference type="EMBL" id="AJWJ01000173">
    <property type="protein sequence ID" value="KAF2073942.1"/>
    <property type="molecule type" value="Genomic_DNA"/>
</dbReference>
<evidence type="ECO:0000256" key="1">
    <source>
        <dbReference type="ARBA" id="ARBA00013194"/>
    </source>
</evidence>
<dbReference type="Pfam" id="PF00160">
    <property type="entry name" value="Pro_isomerase"/>
    <property type="match status" value="1"/>
</dbReference>
<keyword evidence="2" id="KW-0697">Rotamase</keyword>
<evidence type="ECO:0000256" key="4">
    <source>
        <dbReference type="SAM" id="SignalP"/>
    </source>
</evidence>
<gene>
    <name evidence="6" type="ORF">CYY_004729</name>
</gene>
<dbReference type="PROSITE" id="PS50072">
    <property type="entry name" value="CSA_PPIASE_2"/>
    <property type="match status" value="1"/>
</dbReference>
<reference evidence="6" key="1">
    <citation type="submission" date="2020-01" db="EMBL/GenBank/DDBJ databases">
        <title>Development of genomics and gene disruption for Polysphondylium violaceum indicates a role for the polyketide synthase stlB in stalk morphogenesis.</title>
        <authorList>
            <person name="Narita B."/>
            <person name="Kawabe Y."/>
            <person name="Kin K."/>
            <person name="Saito T."/>
            <person name="Gibbs R."/>
            <person name="Kuspa A."/>
            <person name="Muzny D."/>
            <person name="Queller D."/>
            <person name="Richards S."/>
            <person name="Strassman J."/>
            <person name="Sucgang R."/>
            <person name="Worley K."/>
            <person name="Schaap P."/>
        </authorList>
    </citation>
    <scope>NUCLEOTIDE SEQUENCE</scope>
    <source>
        <strain evidence="6">QSvi11</strain>
    </source>
</reference>
<evidence type="ECO:0000256" key="3">
    <source>
        <dbReference type="ARBA" id="ARBA00023235"/>
    </source>
</evidence>
<comment type="caution">
    <text evidence="6">The sequence shown here is derived from an EMBL/GenBank/DDBJ whole genome shotgun (WGS) entry which is preliminary data.</text>
</comment>
<dbReference type="GO" id="GO:0003755">
    <property type="term" value="F:peptidyl-prolyl cis-trans isomerase activity"/>
    <property type="evidence" value="ECO:0007669"/>
    <property type="project" value="UniProtKB-KW"/>
</dbReference>
<proteinExistence type="predicted"/>
<dbReference type="SUPFAM" id="SSF50891">
    <property type="entry name" value="Cyclophilin-like"/>
    <property type="match status" value="1"/>
</dbReference>
<evidence type="ECO:0000313" key="6">
    <source>
        <dbReference type="EMBL" id="KAF2073942.1"/>
    </source>
</evidence>
<keyword evidence="3" id="KW-0413">Isomerase</keyword>
<evidence type="ECO:0000256" key="2">
    <source>
        <dbReference type="ARBA" id="ARBA00023110"/>
    </source>
</evidence>
<dbReference type="OrthoDB" id="423037at2759"/>
<accession>A0A8J4PUM3</accession>
<dbReference type="InterPro" id="IPR044665">
    <property type="entry name" value="E_coli_cyclophilin_A-like"/>
</dbReference>
<sequence>MKKSLLVAFCIIVVFAITGCNSQSTAPNTFNVLFETSIGNIELTLNRSWAPVGVDHFYDLIQANYYDQNAFFRVIQSPRPFVAQWGIAADPDISAKWNFTINDDPVVGNSNTIGTISYAAEMNSNNYACCRTTQLFINFGDNSFLDSMGFVPFGYVKSGLDVAMKFYSGYGEQPDQTLIYSEGNSYLQENFPLLDYLTSATIINDK</sequence>
<feature type="chain" id="PRO_5035175693" description="peptidylprolyl isomerase" evidence="4">
    <location>
        <begin position="23"/>
        <end position="206"/>
    </location>
</feature>
<feature type="domain" description="PPIase cyclophilin-type" evidence="5">
    <location>
        <begin position="35"/>
        <end position="166"/>
    </location>
</feature>
<dbReference type="PANTHER" id="PTHR43246">
    <property type="entry name" value="PEPTIDYL-PROLYL CIS-TRANS ISOMERASE CYP38, CHLOROPLASTIC"/>
    <property type="match status" value="1"/>
</dbReference>
<dbReference type="InterPro" id="IPR029000">
    <property type="entry name" value="Cyclophilin-like_dom_sf"/>
</dbReference>
<keyword evidence="4" id="KW-0732">Signal</keyword>
<dbReference type="PROSITE" id="PS51257">
    <property type="entry name" value="PROKAR_LIPOPROTEIN"/>
    <property type="match status" value="1"/>
</dbReference>
<dbReference type="AlphaFoldDB" id="A0A8J4PUM3"/>
<name>A0A8J4PUM3_9MYCE</name>
<feature type="signal peptide" evidence="4">
    <location>
        <begin position="1"/>
        <end position="22"/>
    </location>
</feature>
<dbReference type="InterPro" id="IPR002130">
    <property type="entry name" value="Cyclophilin-type_PPIase_dom"/>
</dbReference>
<dbReference type="Gene3D" id="2.40.100.10">
    <property type="entry name" value="Cyclophilin-like"/>
    <property type="match status" value="1"/>
</dbReference>
<keyword evidence="7" id="KW-1185">Reference proteome</keyword>
<dbReference type="EC" id="5.2.1.8" evidence="1"/>
<evidence type="ECO:0000313" key="7">
    <source>
        <dbReference type="Proteomes" id="UP000695562"/>
    </source>
</evidence>
<dbReference type="Proteomes" id="UP000695562">
    <property type="component" value="Unassembled WGS sequence"/>
</dbReference>